<evidence type="ECO:0008006" key="3">
    <source>
        <dbReference type="Google" id="ProtNLM"/>
    </source>
</evidence>
<keyword evidence="2" id="KW-1185">Reference proteome</keyword>
<evidence type="ECO:0000313" key="1">
    <source>
        <dbReference type="EMBL" id="RKO68426.1"/>
    </source>
</evidence>
<proteinExistence type="predicted"/>
<dbReference type="AlphaFoldDB" id="A0A420VQ30"/>
<dbReference type="Proteomes" id="UP000282423">
    <property type="component" value="Unassembled WGS sequence"/>
</dbReference>
<sequence length="250" mass="28199">MNTFAQKAPKIYYATLSEGVKLYVGPSIQTKALATVAYGSQVTFSNSDVDQLEMVNNPLVINDTRTYWMKVIYNKVKGYVVKNNFASIKPPKENTGKLSDWVNQLSQPIGNKWESGKISESLSESENDNYFSRQIFQNGMLLTTTSGFDVNFSETLQIPHTDVLTVYNLIKNIGSFYRILKLNTALPEGNTIVKDSEGNEYKWTILRKTQEGSEDKFLKSIEIIWNNGINNTLSISALGNDIVVFYENTL</sequence>
<reference evidence="1 2" key="1">
    <citation type="submission" date="2018-10" db="EMBL/GenBank/DDBJ databases">
        <title>Sphingobacterium sp. M05W1-28.</title>
        <authorList>
            <person name="Cai H."/>
        </authorList>
    </citation>
    <scope>NUCLEOTIDE SEQUENCE [LARGE SCALE GENOMIC DNA]</scope>
    <source>
        <strain evidence="1 2">M05W1-28</strain>
    </source>
</reference>
<dbReference type="EMBL" id="RBWS01000031">
    <property type="protein sequence ID" value="RKO68426.1"/>
    <property type="molecule type" value="Genomic_DNA"/>
</dbReference>
<organism evidence="1 2">
    <name type="scientific">Sphingobacterium puteale</name>
    <dbReference type="NCBI Taxonomy" id="2420510"/>
    <lineage>
        <taxon>Bacteria</taxon>
        <taxon>Pseudomonadati</taxon>
        <taxon>Bacteroidota</taxon>
        <taxon>Sphingobacteriia</taxon>
        <taxon>Sphingobacteriales</taxon>
        <taxon>Sphingobacteriaceae</taxon>
        <taxon>Sphingobacterium</taxon>
    </lineage>
</organism>
<comment type="caution">
    <text evidence="1">The sequence shown here is derived from an EMBL/GenBank/DDBJ whole genome shotgun (WGS) entry which is preliminary data.</text>
</comment>
<evidence type="ECO:0000313" key="2">
    <source>
        <dbReference type="Proteomes" id="UP000282423"/>
    </source>
</evidence>
<accession>A0A420VQ30</accession>
<gene>
    <name evidence="1" type="ORF">D7322_27080</name>
</gene>
<name>A0A420VQ30_9SPHI</name>
<protein>
    <recommendedName>
        <fullName evidence="3">SH3 domain-containing protein</fullName>
    </recommendedName>
</protein>